<feature type="domain" description="Neprosin PEP catalytic" evidence="2">
    <location>
        <begin position="49"/>
        <end position="296"/>
    </location>
</feature>
<reference evidence="3 4" key="1">
    <citation type="submission" date="2024-02" db="EMBL/GenBank/DDBJ databases">
        <title>High-quality chromosome-scale genome assembly of Pensacola bahiagrass (Paspalum notatum Flugge var. saurae).</title>
        <authorList>
            <person name="Vega J.M."/>
            <person name="Podio M."/>
            <person name="Orjuela J."/>
            <person name="Siena L.A."/>
            <person name="Pessino S.C."/>
            <person name="Combes M.C."/>
            <person name="Mariac C."/>
            <person name="Albertini E."/>
            <person name="Pupilli F."/>
            <person name="Ortiz J.P.A."/>
            <person name="Leblanc O."/>
        </authorList>
    </citation>
    <scope>NUCLEOTIDE SEQUENCE [LARGE SCALE GENOMIC DNA]</scope>
    <source>
        <strain evidence="3">R1</strain>
        <tissue evidence="3">Leaf</tissue>
    </source>
</reference>
<dbReference type="PROSITE" id="PS52045">
    <property type="entry name" value="NEPROSIN_PEP_CD"/>
    <property type="match status" value="1"/>
</dbReference>
<organism evidence="3 4">
    <name type="scientific">Paspalum notatum var. saurae</name>
    <dbReference type="NCBI Taxonomy" id="547442"/>
    <lineage>
        <taxon>Eukaryota</taxon>
        <taxon>Viridiplantae</taxon>
        <taxon>Streptophyta</taxon>
        <taxon>Embryophyta</taxon>
        <taxon>Tracheophyta</taxon>
        <taxon>Spermatophyta</taxon>
        <taxon>Magnoliopsida</taxon>
        <taxon>Liliopsida</taxon>
        <taxon>Poales</taxon>
        <taxon>Poaceae</taxon>
        <taxon>PACMAD clade</taxon>
        <taxon>Panicoideae</taxon>
        <taxon>Andropogonodae</taxon>
        <taxon>Paspaleae</taxon>
        <taxon>Paspalinae</taxon>
        <taxon>Paspalum</taxon>
    </lineage>
</organism>
<evidence type="ECO:0000313" key="3">
    <source>
        <dbReference type="EMBL" id="WVZ78829.1"/>
    </source>
</evidence>
<protein>
    <recommendedName>
        <fullName evidence="2">Neprosin PEP catalytic domain-containing protein</fullName>
    </recommendedName>
</protein>
<proteinExistence type="predicted"/>
<evidence type="ECO:0000259" key="2">
    <source>
        <dbReference type="PROSITE" id="PS52045"/>
    </source>
</evidence>
<gene>
    <name evidence="3" type="ORF">U9M48_026479</name>
</gene>
<keyword evidence="1" id="KW-0732">Signal</keyword>
<keyword evidence="4" id="KW-1185">Reference proteome</keyword>
<dbReference type="PANTHER" id="PTHR31589:SF243">
    <property type="entry name" value="OS12G0490566 PROTEIN"/>
    <property type="match status" value="1"/>
</dbReference>
<dbReference type="EMBL" id="CP144750">
    <property type="protein sequence ID" value="WVZ78829.1"/>
    <property type="molecule type" value="Genomic_DNA"/>
</dbReference>
<feature type="signal peptide" evidence="1">
    <location>
        <begin position="1"/>
        <end position="16"/>
    </location>
</feature>
<dbReference type="Pfam" id="PF03080">
    <property type="entry name" value="Neprosin"/>
    <property type="match status" value="1"/>
</dbReference>
<evidence type="ECO:0000313" key="4">
    <source>
        <dbReference type="Proteomes" id="UP001341281"/>
    </source>
</evidence>
<dbReference type="InterPro" id="IPR004314">
    <property type="entry name" value="Neprosin"/>
</dbReference>
<dbReference type="Gene3D" id="3.90.1320.10">
    <property type="entry name" value="Outer-capsid protein sigma 3, large lobe"/>
    <property type="match status" value="1"/>
</dbReference>
<name>A0AAQ3TSW8_PASNO</name>
<evidence type="ECO:0000256" key="1">
    <source>
        <dbReference type="SAM" id="SignalP"/>
    </source>
</evidence>
<dbReference type="InterPro" id="IPR053168">
    <property type="entry name" value="Glutamic_endopeptidase"/>
</dbReference>
<dbReference type="AlphaFoldDB" id="A0AAQ3TSW8"/>
<dbReference type="Proteomes" id="UP001341281">
    <property type="component" value="Chromosome 06"/>
</dbReference>
<sequence>MAQELCLALLIFIVLANLDTTISIYHVHPSIKVSSLNMSSSFTNADPTEIGANLVSHYARYRADSPPAGGYKGAMATLDVYSFPKSVETTGAIMWVTNGKPGQSDVNDLQAGWIVDPSHYGDSKTHFFVYWTADGYKSTGCYNMECDGFVPVNGAPIIPGDTVDPAKGQSKISLKIFKNKDDGDWWLHFGYDINNLRPVGFWPKSLFTNLEDHAGLITWGGFTRSRKGNASPPMGNGQWPGKNSASVQNVQLVDSTGQGHAPPAWALRVFASNKKCYQASPFFDSMFYYGGPGGCTN</sequence>
<dbReference type="PANTHER" id="PTHR31589">
    <property type="entry name" value="PROTEIN, PUTATIVE (DUF239)-RELATED-RELATED"/>
    <property type="match status" value="1"/>
</dbReference>
<feature type="chain" id="PRO_5043016220" description="Neprosin PEP catalytic domain-containing protein" evidence="1">
    <location>
        <begin position="17"/>
        <end position="297"/>
    </location>
</feature>
<accession>A0AAQ3TSW8</accession>